<sequence length="164" mass="18954">MDDAAISVHDKVDTIDSTPDSKFTKRRMEVQRVGGPSLLKSILGMLLIKLKIFLVEKKHNTVENLFVNFLYKKDVNINFYSEVNMSARSIFFITDFMLRFFLIIFSLFASSCLIFRKNKALGCLQFDVFALMNVNINPFTEVSKSAKPIFFISEFKLRFSLSHL</sequence>
<feature type="transmembrane region" description="Helical" evidence="1">
    <location>
        <begin position="90"/>
        <end position="115"/>
    </location>
</feature>
<gene>
    <name evidence="2" type="ORF">TNIN_269451</name>
</gene>
<dbReference type="Proteomes" id="UP000886998">
    <property type="component" value="Unassembled WGS sequence"/>
</dbReference>
<keyword evidence="1" id="KW-0812">Transmembrane</keyword>
<reference evidence="2" key="1">
    <citation type="submission" date="2020-08" db="EMBL/GenBank/DDBJ databases">
        <title>Multicomponent nature underlies the extraordinary mechanical properties of spider dragline silk.</title>
        <authorList>
            <person name="Kono N."/>
            <person name="Nakamura H."/>
            <person name="Mori M."/>
            <person name="Yoshida Y."/>
            <person name="Ohtoshi R."/>
            <person name="Malay A.D."/>
            <person name="Moran D.A.P."/>
            <person name="Tomita M."/>
            <person name="Numata K."/>
            <person name="Arakawa K."/>
        </authorList>
    </citation>
    <scope>NUCLEOTIDE SEQUENCE</scope>
</reference>
<proteinExistence type="predicted"/>
<organism evidence="2 3">
    <name type="scientific">Trichonephila inaurata madagascariensis</name>
    <dbReference type="NCBI Taxonomy" id="2747483"/>
    <lineage>
        <taxon>Eukaryota</taxon>
        <taxon>Metazoa</taxon>
        <taxon>Ecdysozoa</taxon>
        <taxon>Arthropoda</taxon>
        <taxon>Chelicerata</taxon>
        <taxon>Arachnida</taxon>
        <taxon>Araneae</taxon>
        <taxon>Araneomorphae</taxon>
        <taxon>Entelegynae</taxon>
        <taxon>Araneoidea</taxon>
        <taxon>Nephilidae</taxon>
        <taxon>Trichonephila</taxon>
        <taxon>Trichonephila inaurata</taxon>
    </lineage>
</organism>
<evidence type="ECO:0000313" key="3">
    <source>
        <dbReference type="Proteomes" id="UP000886998"/>
    </source>
</evidence>
<keyword evidence="1" id="KW-0472">Membrane</keyword>
<accession>A0A8X6X4Z6</accession>
<keyword evidence="1" id="KW-1133">Transmembrane helix</keyword>
<keyword evidence="3" id="KW-1185">Reference proteome</keyword>
<protein>
    <submittedName>
        <fullName evidence="2">Uncharacterized protein</fullName>
    </submittedName>
</protein>
<evidence type="ECO:0000256" key="1">
    <source>
        <dbReference type="SAM" id="Phobius"/>
    </source>
</evidence>
<feature type="transmembrane region" description="Helical" evidence="1">
    <location>
        <begin position="37"/>
        <end position="55"/>
    </location>
</feature>
<dbReference type="AlphaFoldDB" id="A0A8X6X4Z6"/>
<evidence type="ECO:0000313" key="2">
    <source>
        <dbReference type="EMBL" id="GFY46345.1"/>
    </source>
</evidence>
<name>A0A8X6X4Z6_9ARAC</name>
<comment type="caution">
    <text evidence="2">The sequence shown here is derived from an EMBL/GenBank/DDBJ whole genome shotgun (WGS) entry which is preliminary data.</text>
</comment>
<dbReference type="EMBL" id="BMAV01005337">
    <property type="protein sequence ID" value="GFY46345.1"/>
    <property type="molecule type" value="Genomic_DNA"/>
</dbReference>